<protein>
    <submittedName>
        <fullName evidence="4">Planctomycete cytochrome C</fullName>
    </submittedName>
</protein>
<feature type="domain" description="DUF1549" evidence="1">
    <location>
        <begin position="137"/>
        <end position="342"/>
    </location>
</feature>
<dbReference type="KEGG" id="plon:Pla110_21760"/>
<gene>
    <name evidence="4" type="ORF">Pla110_21760</name>
</gene>
<evidence type="ECO:0000259" key="2">
    <source>
        <dbReference type="Pfam" id="PF07587"/>
    </source>
</evidence>
<dbReference type="OrthoDB" id="127107at2"/>
<dbReference type="InterPro" id="IPR036909">
    <property type="entry name" value="Cyt_c-like_dom_sf"/>
</dbReference>
<dbReference type="Pfam" id="PF07635">
    <property type="entry name" value="PSCyt1"/>
    <property type="match status" value="1"/>
</dbReference>
<evidence type="ECO:0000259" key="3">
    <source>
        <dbReference type="Pfam" id="PF07635"/>
    </source>
</evidence>
<dbReference type="Pfam" id="PF07583">
    <property type="entry name" value="PSCyt2"/>
    <property type="match status" value="1"/>
</dbReference>
<feature type="domain" description="DUF1553" evidence="2">
    <location>
        <begin position="467"/>
        <end position="725"/>
    </location>
</feature>
<dbReference type="AlphaFoldDB" id="A0A518CMI8"/>
<feature type="domain" description="Cytochrome C Planctomycete-type" evidence="3">
    <location>
        <begin position="27"/>
        <end position="87"/>
    </location>
</feature>
<dbReference type="InterPro" id="IPR022655">
    <property type="entry name" value="DUF1553"/>
</dbReference>
<dbReference type="SUPFAM" id="SSF46626">
    <property type="entry name" value="Cytochrome c"/>
    <property type="match status" value="1"/>
</dbReference>
<evidence type="ECO:0000259" key="1">
    <source>
        <dbReference type="Pfam" id="PF07583"/>
    </source>
</evidence>
<evidence type="ECO:0000313" key="4">
    <source>
        <dbReference type="EMBL" id="QDU80446.1"/>
    </source>
</evidence>
<proteinExistence type="predicted"/>
<dbReference type="GO" id="GO:0020037">
    <property type="term" value="F:heme binding"/>
    <property type="evidence" value="ECO:0007669"/>
    <property type="project" value="InterPro"/>
</dbReference>
<dbReference type="InterPro" id="IPR011444">
    <property type="entry name" value="DUF1549"/>
</dbReference>
<reference evidence="4 5" key="1">
    <citation type="submission" date="2019-02" db="EMBL/GenBank/DDBJ databases">
        <title>Deep-cultivation of Planctomycetes and their phenomic and genomic characterization uncovers novel biology.</title>
        <authorList>
            <person name="Wiegand S."/>
            <person name="Jogler M."/>
            <person name="Boedeker C."/>
            <person name="Pinto D."/>
            <person name="Vollmers J."/>
            <person name="Rivas-Marin E."/>
            <person name="Kohn T."/>
            <person name="Peeters S.H."/>
            <person name="Heuer A."/>
            <person name="Rast P."/>
            <person name="Oberbeckmann S."/>
            <person name="Bunk B."/>
            <person name="Jeske O."/>
            <person name="Meyerdierks A."/>
            <person name="Storesund J.E."/>
            <person name="Kallscheuer N."/>
            <person name="Luecker S."/>
            <person name="Lage O.M."/>
            <person name="Pohl T."/>
            <person name="Merkel B.J."/>
            <person name="Hornburger P."/>
            <person name="Mueller R.-W."/>
            <person name="Bruemmer F."/>
            <person name="Labrenz M."/>
            <person name="Spormann A.M."/>
            <person name="Op den Camp H."/>
            <person name="Overmann J."/>
            <person name="Amann R."/>
            <person name="Jetten M.S.M."/>
            <person name="Mascher T."/>
            <person name="Medema M.H."/>
            <person name="Devos D.P."/>
            <person name="Kaster A.-K."/>
            <person name="Ovreas L."/>
            <person name="Rohde M."/>
            <person name="Galperin M.Y."/>
            <person name="Jogler C."/>
        </authorList>
    </citation>
    <scope>NUCLEOTIDE SEQUENCE [LARGE SCALE GENOMIC DNA]</scope>
    <source>
        <strain evidence="4 5">Pla110</strain>
    </source>
</reference>
<dbReference type="PANTHER" id="PTHR35889:SF3">
    <property type="entry name" value="F-BOX DOMAIN-CONTAINING PROTEIN"/>
    <property type="match status" value="1"/>
</dbReference>
<keyword evidence="5" id="KW-1185">Reference proteome</keyword>
<dbReference type="GO" id="GO:0009055">
    <property type="term" value="F:electron transfer activity"/>
    <property type="evidence" value="ECO:0007669"/>
    <property type="project" value="InterPro"/>
</dbReference>
<dbReference type="Pfam" id="PF07587">
    <property type="entry name" value="PSD1"/>
    <property type="match status" value="1"/>
</dbReference>
<organism evidence="4 5">
    <name type="scientific">Polystyrenella longa</name>
    <dbReference type="NCBI Taxonomy" id="2528007"/>
    <lineage>
        <taxon>Bacteria</taxon>
        <taxon>Pseudomonadati</taxon>
        <taxon>Planctomycetota</taxon>
        <taxon>Planctomycetia</taxon>
        <taxon>Planctomycetales</taxon>
        <taxon>Planctomycetaceae</taxon>
        <taxon>Polystyrenella</taxon>
    </lineage>
</organism>
<dbReference type="PANTHER" id="PTHR35889">
    <property type="entry name" value="CYCLOINULO-OLIGOSACCHARIDE FRUCTANOTRANSFERASE-RELATED"/>
    <property type="match status" value="1"/>
</dbReference>
<name>A0A518CMI8_9PLAN</name>
<dbReference type="EMBL" id="CP036281">
    <property type="protein sequence ID" value="QDU80446.1"/>
    <property type="molecule type" value="Genomic_DNA"/>
</dbReference>
<accession>A0A518CMI8</accession>
<dbReference type="InterPro" id="IPR011429">
    <property type="entry name" value="Cyt_c_Planctomycete-type"/>
</dbReference>
<evidence type="ECO:0000313" key="5">
    <source>
        <dbReference type="Proteomes" id="UP000317178"/>
    </source>
</evidence>
<sequence length="780" mass="88827">MGQSAGVLADDDIDFNRDIRLILSAKCFQCHGPDARSREADLRLDTQEGLFGADDSSGVVIPHAINESELFRRLTSEDEVEQMPPADSDIEMTDAEIATLKKWIESGANWAGHWAYIPPEMPEIPAVESNNEDLTDIDHFILQTLQANELGLSPVADPITLVRRLSFDLTGLPPDPAQVAAFLTHPSEQEYEQLVDRLLASPHFGERLAMYWLDLVRYGDTIGYHSDAPQHISPYRDYVIDSFNSNKPFDQFTREQLAGDLLESPTEEQIIATGYNRLNKKTEEGGAQPEEYLTKHAADRVRTTSGAWLGVTLGCAECHDHKYDPFSAKDFYSMAAFFSDIQEVGYYRSGKHDPYIELGVDDKLIKLQFRLEDQLSELRNPAKEDRSLTSEERASKIKEVEEQLKVHKQKLETAVNNGRKSMITVAVEPREMRVLPRGNWLDKTGEVVQAALPESLVPAQQSSDRLTRLDLANWLVSEENPLTARVFMNRMWKLFYGHGLSRRLDDVGSQGEWPTHPELLDYLAIDFHSNGWDIKRAIKNLVMTKTYRQTSIASPELLKRDPENRLLARQSRWRLDAEMIRDNALATSGLLVRTVGGESVKPYQPAGYWQHLNFPTRTWEHDKNENQYRRGLYVFWQRTFLHPSLLAFDAPSREECTAERPISNTPKAALILLNDPSFVEAARCFAVHSLEENNNLFITDRIESLWTSALTRPASSTEQQFLLELFETEHQYYQQHPEAAAELLSVGMQPTPEQLDPVEVASWTSVTRAIMNLHEFITRN</sequence>
<dbReference type="Proteomes" id="UP000317178">
    <property type="component" value="Chromosome"/>
</dbReference>